<dbReference type="AlphaFoldDB" id="A0A538TP00"/>
<evidence type="ECO:0008006" key="3">
    <source>
        <dbReference type="Google" id="ProtNLM"/>
    </source>
</evidence>
<sequence length="396" mass="44385">MAFEPSPPDTGLFEPVAPADASLDEEWLRAAWDDRLLDEPEEWGRRGERGRLDAHLDYNRVDPLRVGVGWQAQRPTTMRPRLGARLEYATGRERVLYAVQVEQPLAPRGMLAVGVTMGRRTEHNPLQQVSDVENSLALLFGRQDYRDYFEREGFGGYVSSRLGGVTTASVSLMSERDRSIPRFPGTRSWLHRQRTLRPNPPIEEDRARIAVVRLERWLPSSGRARAGFAHRVDFETAGRRLGGDQRYDRALADLRALIRTSPATALALRAVGGSCLGGVLPPQNEFVIGGPDGLRAHATGAFRGDQVALMQVEYSVELWHMRRGVFEGGLHAIVFVDSGRAWNHPDHGWNVQDQRMDVDGGFGLGTAEDNLRVYFARNLRQPDSGFVVSARLQRPF</sequence>
<comment type="caution">
    <text evidence="1">The sequence shown here is derived from an EMBL/GenBank/DDBJ whole genome shotgun (WGS) entry which is preliminary data.</text>
</comment>
<dbReference type="EMBL" id="VBOY01000072">
    <property type="protein sequence ID" value="TMQ65310.1"/>
    <property type="molecule type" value="Genomic_DNA"/>
</dbReference>
<gene>
    <name evidence="1" type="ORF">E6K78_07800</name>
</gene>
<protein>
    <recommendedName>
        <fullName evidence="3">Bacterial surface antigen (D15) domain-containing protein</fullName>
    </recommendedName>
</protein>
<organism evidence="1 2">
    <name type="scientific">Eiseniibacteriota bacterium</name>
    <dbReference type="NCBI Taxonomy" id="2212470"/>
    <lineage>
        <taxon>Bacteria</taxon>
        <taxon>Candidatus Eiseniibacteriota</taxon>
    </lineage>
</organism>
<reference evidence="1 2" key="1">
    <citation type="journal article" date="2019" name="Nat. Microbiol.">
        <title>Mediterranean grassland soil C-N compound turnover is dependent on rainfall and depth, and is mediated by genomically divergent microorganisms.</title>
        <authorList>
            <person name="Diamond S."/>
            <person name="Andeer P.F."/>
            <person name="Li Z."/>
            <person name="Crits-Christoph A."/>
            <person name="Burstein D."/>
            <person name="Anantharaman K."/>
            <person name="Lane K.R."/>
            <person name="Thomas B.C."/>
            <person name="Pan C."/>
            <person name="Northen T.R."/>
            <person name="Banfield J.F."/>
        </authorList>
    </citation>
    <scope>NUCLEOTIDE SEQUENCE [LARGE SCALE GENOMIC DNA]</scope>
    <source>
        <strain evidence="1">WS_8</strain>
    </source>
</reference>
<name>A0A538TP00_UNCEI</name>
<accession>A0A538TP00</accession>
<proteinExistence type="predicted"/>
<evidence type="ECO:0000313" key="2">
    <source>
        <dbReference type="Proteomes" id="UP000316609"/>
    </source>
</evidence>
<dbReference type="Gene3D" id="2.40.160.50">
    <property type="entry name" value="membrane protein fhac: a member of the omp85/tpsb transporter family"/>
    <property type="match status" value="1"/>
</dbReference>
<dbReference type="Proteomes" id="UP000316609">
    <property type="component" value="Unassembled WGS sequence"/>
</dbReference>
<evidence type="ECO:0000313" key="1">
    <source>
        <dbReference type="EMBL" id="TMQ65310.1"/>
    </source>
</evidence>